<dbReference type="Gene3D" id="3.30.565.10">
    <property type="entry name" value="Histidine kinase-like ATPase, C-terminal domain"/>
    <property type="match status" value="1"/>
</dbReference>
<dbReference type="InterPro" id="IPR003594">
    <property type="entry name" value="HATPase_dom"/>
</dbReference>
<dbReference type="PANTHER" id="PTHR45528:SF12">
    <property type="entry name" value="SENSOR HISTIDINE KINASE ARSS"/>
    <property type="match status" value="1"/>
</dbReference>
<dbReference type="PANTHER" id="PTHR45528">
    <property type="entry name" value="SENSOR HISTIDINE KINASE CPXA"/>
    <property type="match status" value="1"/>
</dbReference>
<keyword evidence="9 12" id="KW-1133">Transmembrane helix</keyword>
<dbReference type="PRINTS" id="PR00344">
    <property type="entry name" value="BCTRLSENSOR"/>
</dbReference>
<dbReference type="PROSITE" id="PS50109">
    <property type="entry name" value="HIS_KIN"/>
    <property type="match status" value="1"/>
</dbReference>
<evidence type="ECO:0000256" key="10">
    <source>
        <dbReference type="ARBA" id="ARBA00023012"/>
    </source>
</evidence>
<dbReference type="InterPro" id="IPR005467">
    <property type="entry name" value="His_kinase_dom"/>
</dbReference>
<feature type="domain" description="Histidine kinase" evidence="13">
    <location>
        <begin position="273"/>
        <end position="490"/>
    </location>
</feature>
<dbReference type="Pfam" id="PF00672">
    <property type="entry name" value="HAMP"/>
    <property type="match status" value="1"/>
</dbReference>
<evidence type="ECO:0000256" key="8">
    <source>
        <dbReference type="ARBA" id="ARBA00022777"/>
    </source>
</evidence>
<dbReference type="PROSITE" id="PS50885">
    <property type="entry name" value="HAMP"/>
    <property type="match status" value="1"/>
</dbReference>
<dbReference type="Proteomes" id="UP000018412">
    <property type="component" value="Unassembled WGS sequence"/>
</dbReference>
<feature type="transmembrane region" description="Helical" evidence="12">
    <location>
        <begin position="20"/>
        <end position="43"/>
    </location>
</feature>
<accession>A0A829LVP3</accession>
<dbReference type="GO" id="GO:0016020">
    <property type="term" value="C:membrane"/>
    <property type="evidence" value="ECO:0007669"/>
    <property type="project" value="UniProtKB-SubCell"/>
</dbReference>
<keyword evidence="6" id="KW-0808">Transferase</keyword>
<dbReference type="FunFam" id="3.30.565.10:FF:000006">
    <property type="entry name" value="Sensor histidine kinase WalK"/>
    <property type="match status" value="1"/>
</dbReference>
<keyword evidence="10" id="KW-0902">Two-component regulatory system</keyword>
<evidence type="ECO:0000313" key="16">
    <source>
        <dbReference type="Proteomes" id="UP000018412"/>
    </source>
</evidence>
<evidence type="ECO:0000256" key="5">
    <source>
        <dbReference type="ARBA" id="ARBA00022553"/>
    </source>
</evidence>
<evidence type="ECO:0000256" key="11">
    <source>
        <dbReference type="ARBA" id="ARBA00023136"/>
    </source>
</evidence>
<organism evidence="15 16">
    <name type="scientific">Limosilactobacillus fermentum NB-22</name>
    <dbReference type="NCBI Taxonomy" id="1408443"/>
    <lineage>
        <taxon>Bacteria</taxon>
        <taxon>Bacillati</taxon>
        <taxon>Bacillota</taxon>
        <taxon>Bacilli</taxon>
        <taxon>Lactobacillales</taxon>
        <taxon>Lactobacillaceae</taxon>
        <taxon>Limosilactobacillus</taxon>
    </lineage>
</organism>
<dbReference type="SUPFAM" id="SSF47384">
    <property type="entry name" value="Homodimeric domain of signal transducing histidine kinase"/>
    <property type="match status" value="1"/>
</dbReference>
<dbReference type="InterPro" id="IPR003660">
    <property type="entry name" value="HAMP_dom"/>
</dbReference>
<evidence type="ECO:0000256" key="6">
    <source>
        <dbReference type="ARBA" id="ARBA00022679"/>
    </source>
</evidence>
<dbReference type="Gene3D" id="1.10.287.130">
    <property type="match status" value="1"/>
</dbReference>
<dbReference type="Pfam" id="PF02518">
    <property type="entry name" value="HATPase_c"/>
    <property type="match status" value="1"/>
</dbReference>
<dbReference type="SMART" id="SM00387">
    <property type="entry name" value="HATPase_c"/>
    <property type="match status" value="1"/>
</dbReference>
<dbReference type="EC" id="2.7.13.3" evidence="3"/>
<name>A0A829LVP3_LIMFE</name>
<evidence type="ECO:0000256" key="1">
    <source>
        <dbReference type="ARBA" id="ARBA00000085"/>
    </source>
</evidence>
<keyword evidence="8 15" id="KW-0418">Kinase</keyword>
<evidence type="ECO:0000259" key="14">
    <source>
        <dbReference type="PROSITE" id="PS50885"/>
    </source>
</evidence>
<gene>
    <name evidence="15" type="ORF">NB22_08705</name>
</gene>
<dbReference type="CDD" id="cd00082">
    <property type="entry name" value="HisKA"/>
    <property type="match status" value="1"/>
</dbReference>
<dbReference type="FunFam" id="1.10.287.130:FF:000001">
    <property type="entry name" value="Two-component sensor histidine kinase"/>
    <property type="match status" value="1"/>
</dbReference>
<dbReference type="Gene3D" id="6.10.340.10">
    <property type="match status" value="1"/>
</dbReference>
<dbReference type="InterPro" id="IPR050398">
    <property type="entry name" value="HssS/ArlS-like"/>
</dbReference>
<dbReference type="SUPFAM" id="SSF158472">
    <property type="entry name" value="HAMP domain-like"/>
    <property type="match status" value="1"/>
</dbReference>
<sequence length="504" mass="57099">MVAMDERKRGNRFVSLKLKWALGTALGSLIISLAVVMVLFSSFTQDLLGQERQTLTQSLMAISQKLGQASESELTASKVDQTLKENALTPKEAGSGKVYRRPVVQGLSDGHLTVTVYNRSGKDLFATGEENQGFQKVSEQTIKTVSGKKHQYLIGRVPIRCSKTHQVIGYLQVENNLDNYFQHYRRLQLISILALSLVVIFSGLMGYFLSYFLLRPLNDIQETVEVLSDDPTKNRRVPVTSRNDELGELAWMFNEMIDRTQRYIDQQSQFVGDVSHELRTPVAIIQGHMQLLERWGKDDPKQLEESIQAALAETNRMNTLIKEMLDLTRAGQVEVNFRNATTPVKKLVNQVYDNFRMIHPDFHFSLDDDLDEDVLVPVYRDHLEQILIILCDNAVKYSNERKEIHLSLSRNLRAVEIGVQDFGEGISQEDLHRVFDRFYRVDKARSRKKGGNGLGLAIAKRLVEGYHGTVTVESQLGSGSLFRITLPIVEPGDEKEAKNKESGK</sequence>
<evidence type="ECO:0000256" key="7">
    <source>
        <dbReference type="ARBA" id="ARBA00022692"/>
    </source>
</evidence>
<protein>
    <recommendedName>
        <fullName evidence="4">Signal transduction histidine-protein kinase ArlS</fullName>
        <ecNumber evidence="3">2.7.13.3</ecNumber>
    </recommendedName>
</protein>
<evidence type="ECO:0000256" key="2">
    <source>
        <dbReference type="ARBA" id="ARBA00004141"/>
    </source>
</evidence>
<dbReference type="AlphaFoldDB" id="A0A829LVP3"/>
<dbReference type="Pfam" id="PF18719">
    <property type="entry name" value="ArlS_N"/>
    <property type="match status" value="1"/>
</dbReference>
<comment type="subcellular location">
    <subcellularLocation>
        <location evidence="2">Membrane</location>
        <topology evidence="2">Multi-pass membrane protein</topology>
    </subcellularLocation>
</comment>
<feature type="domain" description="HAMP" evidence="14">
    <location>
        <begin position="211"/>
        <end position="265"/>
    </location>
</feature>
<dbReference type="InterPro" id="IPR003661">
    <property type="entry name" value="HisK_dim/P_dom"/>
</dbReference>
<dbReference type="SMART" id="SM00388">
    <property type="entry name" value="HisKA"/>
    <property type="match status" value="1"/>
</dbReference>
<evidence type="ECO:0000256" key="4">
    <source>
        <dbReference type="ARBA" id="ARBA00015735"/>
    </source>
</evidence>
<dbReference type="InterPro" id="IPR036097">
    <property type="entry name" value="HisK_dim/P_sf"/>
</dbReference>
<dbReference type="InterPro" id="IPR041610">
    <property type="entry name" value="ArlS_N"/>
</dbReference>
<keyword evidence="5" id="KW-0597">Phosphoprotein</keyword>
<proteinExistence type="predicted"/>
<evidence type="ECO:0000256" key="9">
    <source>
        <dbReference type="ARBA" id="ARBA00022989"/>
    </source>
</evidence>
<dbReference type="GO" id="GO:0000155">
    <property type="term" value="F:phosphorelay sensor kinase activity"/>
    <property type="evidence" value="ECO:0007669"/>
    <property type="project" value="InterPro"/>
</dbReference>
<dbReference type="InterPro" id="IPR004358">
    <property type="entry name" value="Sig_transdc_His_kin-like_C"/>
</dbReference>
<evidence type="ECO:0000313" key="15">
    <source>
        <dbReference type="EMBL" id="ESS00691.1"/>
    </source>
</evidence>
<reference evidence="16" key="1">
    <citation type="submission" date="2013-10" db="EMBL/GenBank/DDBJ databases">
        <title>Draft genome sequence of Lactobacillus fermentum NB-22.</title>
        <authorList>
            <person name="Chaplin A.V."/>
            <person name="Shkoporov A.N."/>
            <person name="Khokhlova E.V."/>
            <person name="Efimov B.A."/>
            <person name="Kafarskaia L.I."/>
        </authorList>
    </citation>
    <scope>NUCLEOTIDE SEQUENCE [LARGE SCALE GENOMIC DNA]</scope>
    <source>
        <strain evidence="16">NB-22</strain>
    </source>
</reference>
<dbReference type="EMBL" id="AYHA01000149">
    <property type="protein sequence ID" value="ESS00691.1"/>
    <property type="molecule type" value="Genomic_DNA"/>
</dbReference>
<reference evidence="15 16" key="2">
    <citation type="journal article" date="2015" name="Genome Announc.">
        <title>Draft Genome Sequence of Lactobacillus fermentum NB-22.</title>
        <authorList>
            <person name="Chaplin A.V."/>
            <person name="Shkoporov A.N."/>
            <person name="Efimov B.A."/>
            <person name="Pikina A.P."/>
            <person name="Borisova O.Y."/>
            <person name="Gladko I.A."/>
            <person name="Postnikova E.A."/>
            <person name="Lordkipanidze A.E."/>
            <person name="Kafarskaia L.I."/>
        </authorList>
    </citation>
    <scope>NUCLEOTIDE SEQUENCE [LARGE SCALE GENOMIC DNA]</scope>
    <source>
        <strain evidence="15 16">NB-22</strain>
    </source>
</reference>
<comment type="caution">
    <text evidence="15">The sequence shown here is derived from an EMBL/GenBank/DDBJ whole genome shotgun (WGS) entry which is preliminary data.</text>
</comment>
<dbReference type="InterPro" id="IPR036890">
    <property type="entry name" value="HATPase_C_sf"/>
</dbReference>
<evidence type="ECO:0000256" key="3">
    <source>
        <dbReference type="ARBA" id="ARBA00012438"/>
    </source>
</evidence>
<evidence type="ECO:0000256" key="12">
    <source>
        <dbReference type="SAM" id="Phobius"/>
    </source>
</evidence>
<dbReference type="SUPFAM" id="SSF55874">
    <property type="entry name" value="ATPase domain of HSP90 chaperone/DNA topoisomerase II/histidine kinase"/>
    <property type="match status" value="1"/>
</dbReference>
<keyword evidence="11 12" id="KW-0472">Membrane</keyword>
<dbReference type="Pfam" id="PF00512">
    <property type="entry name" value="HisKA"/>
    <property type="match status" value="1"/>
</dbReference>
<dbReference type="CDD" id="cd06225">
    <property type="entry name" value="HAMP"/>
    <property type="match status" value="1"/>
</dbReference>
<comment type="catalytic activity">
    <reaction evidence="1">
        <text>ATP + protein L-histidine = ADP + protein N-phospho-L-histidine.</text>
        <dbReference type="EC" id="2.7.13.3"/>
    </reaction>
</comment>
<keyword evidence="7 12" id="KW-0812">Transmembrane</keyword>
<evidence type="ECO:0000259" key="13">
    <source>
        <dbReference type="PROSITE" id="PS50109"/>
    </source>
</evidence>
<feature type="transmembrane region" description="Helical" evidence="12">
    <location>
        <begin position="189"/>
        <end position="214"/>
    </location>
</feature>
<dbReference type="SMART" id="SM00304">
    <property type="entry name" value="HAMP"/>
    <property type="match status" value="1"/>
</dbReference>